<proteinExistence type="predicted"/>
<feature type="compositionally biased region" description="Low complexity" evidence="7">
    <location>
        <begin position="222"/>
        <end position="233"/>
    </location>
</feature>
<dbReference type="InterPro" id="IPR003388">
    <property type="entry name" value="Reticulon"/>
</dbReference>
<evidence type="ECO:0000256" key="7">
    <source>
        <dbReference type="SAM" id="MobiDB-lite"/>
    </source>
</evidence>
<feature type="region of interest" description="Disordered" evidence="7">
    <location>
        <begin position="217"/>
        <end position="253"/>
    </location>
</feature>
<evidence type="ECO:0000256" key="4">
    <source>
        <dbReference type="ARBA" id="ARBA00022989"/>
    </source>
</evidence>
<organism evidence="9 10">
    <name type="scientific">Eremothecium sinecaudum</name>
    <dbReference type="NCBI Taxonomy" id="45286"/>
    <lineage>
        <taxon>Eukaryota</taxon>
        <taxon>Fungi</taxon>
        <taxon>Dikarya</taxon>
        <taxon>Ascomycota</taxon>
        <taxon>Saccharomycotina</taxon>
        <taxon>Saccharomycetes</taxon>
        <taxon>Saccharomycetales</taxon>
        <taxon>Saccharomycetaceae</taxon>
        <taxon>Eremothecium</taxon>
    </lineage>
</organism>
<dbReference type="PROSITE" id="PS50845">
    <property type="entry name" value="RETICULON"/>
    <property type="match status" value="1"/>
</dbReference>
<dbReference type="GO" id="GO:0009617">
    <property type="term" value="P:response to bacterium"/>
    <property type="evidence" value="ECO:0007669"/>
    <property type="project" value="InterPro"/>
</dbReference>
<dbReference type="RefSeq" id="XP_017987986.1">
    <property type="nucleotide sequence ID" value="XM_018132733.1"/>
</dbReference>
<keyword evidence="2" id="KW-0812">Transmembrane</keyword>
<dbReference type="Pfam" id="PF02453">
    <property type="entry name" value="Reticulon"/>
    <property type="match status" value="1"/>
</dbReference>
<evidence type="ECO:0000313" key="9">
    <source>
        <dbReference type="EMBL" id="AMD20990.1"/>
    </source>
</evidence>
<keyword evidence="4" id="KW-1133">Transmembrane helix</keyword>
<dbReference type="PANTHER" id="PTHR10994">
    <property type="entry name" value="RETICULON"/>
    <property type="match status" value="1"/>
</dbReference>
<keyword evidence="10" id="KW-1185">Reference proteome</keyword>
<dbReference type="OrthoDB" id="567788at2759"/>
<evidence type="ECO:0000313" key="10">
    <source>
        <dbReference type="Proteomes" id="UP000243052"/>
    </source>
</evidence>
<comment type="subcellular location">
    <subcellularLocation>
        <location evidence="1 6">Endoplasmic reticulum membrane</location>
        <topology evidence="1 6">Multi-pass membrane protein</topology>
    </subcellularLocation>
</comment>
<evidence type="ECO:0000256" key="5">
    <source>
        <dbReference type="ARBA" id="ARBA00023136"/>
    </source>
</evidence>
<dbReference type="PANTHER" id="PTHR10994:SF193">
    <property type="entry name" value="RETICULON-LIKE PROTEIN"/>
    <property type="match status" value="1"/>
</dbReference>
<evidence type="ECO:0000256" key="1">
    <source>
        <dbReference type="ARBA" id="ARBA00004477"/>
    </source>
</evidence>
<name>A0A0X8HT76_9SACH</name>
<dbReference type="GO" id="GO:0005789">
    <property type="term" value="C:endoplasmic reticulum membrane"/>
    <property type="evidence" value="ECO:0007669"/>
    <property type="project" value="UniProtKB-SubCell"/>
</dbReference>
<keyword evidence="5" id="KW-0472">Membrane</keyword>
<dbReference type="Proteomes" id="UP000243052">
    <property type="component" value="Chromosome v"/>
</dbReference>
<dbReference type="GeneID" id="28724263"/>
<dbReference type="EMBL" id="CP014245">
    <property type="protein sequence ID" value="AMD20990.1"/>
    <property type="molecule type" value="Genomic_DNA"/>
</dbReference>
<accession>A0A0X8HT76</accession>
<evidence type="ECO:0000256" key="6">
    <source>
        <dbReference type="RuleBase" id="RU363132"/>
    </source>
</evidence>
<dbReference type="STRING" id="45286.A0A0X8HT76"/>
<reference evidence="9 10" key="1">
    <citation type="submission" date="2016-01" db="EMBL/GenBank/DDBJ databases">
        <title>Genome sequence of the yeast Holleya sinecauda.</title>
        <authorList>
            <person name="Dietrich F.S."/>
        </authorList>
    </citation>
    <scope>NUCLEOTIDE SEQUENCE [LARGE SCALE GENOMIC DNA]</scope>
    <source>
        <strain evidence="9 10">ATCC 58844</strain>
    </source>
</reference>
<keyword evidence="3 6" id="KW-0256">Endoplasmic reticulum</keyword>
<evidence type="ECO:0000256" key="3">
    <source>
        <dbReference type="ARBA" id="ARBA00022824"/>
    </source>
</evidence>
<feature type="domain" description="Reticulon" evidence="8">
    <location>
        <begin position="3"/>
        <end position="222"/>
    </location>
</feature>
<evidence type="ECO:0000259" key="8">
    <source>
        <dbReference type="PROSITE" id="PS50845"/>
    </source>
</evidence>
<gene>
    <name evidence="9" type="ORF">AW171_hschr52920</name>
</gene>
<evidence type="ECO:0000256" key="2">
    <source>
        <dbReference type="ARBA" id="ARBA00022692"/>
    </source>
</evidence>
<dbReference type="InterPro" id="IPR045064">
    <property type="entry name" value="Reticulon-like"/>
</dbReference>
<protein>
    <recommendedName>
        <fullName evidence="6">Reticulon-like protein</fullName>
    </recommendedName>
</protein>
<dbReference type="AlphaFoldDB" id="A0A0X8HT76"/>
<sequence length="264" mass="28665">MSSCDLLLWKNPLETGKVFGGLVVALLILKKVNLVTFFLRVLYTTLFASSTIEFVSKVVLGQGLVTKYGVKECPNLPGMLRPKMEEFLKQLPYYQSQMRQLLFAASPQHSFKAAGVLYILHKLISTVRLWPLLMIGVVSTFSLPLVYKTYQREIDSAVEHGVKTAKTKSAEFQQIASEKASPYVKQVEEKLGPISQYLSPKSPSSSNAASAVPLSTASSRVSEPSYGSASGSSFPKVPSAELSPGATKEEDVVAGLKANEAIAL</sequence>